<evidence type="ECO:0000313" key="7">
    <source>
        <dbReference type="Proteomes" id="UP000586042"/>
    </source>
</evidence>
<dbReference type="SUPFAM" id="SSF52540">
    <property type="entry name" value="P-loop containing nucleoside triphosphate hydrolases"/>
    <property type="match status" value="2"/>
</dbReference>
<dbReference type="EMBL" id="JABWGN010000012">
    <property type="protein sequence ID" value="NUW35844.1"/>
    <property type="molecule type" value="Genomic_DNA"/>
</dbReference>
<feature type="domain" description="ABC transporter" evidence="5">
    <location>
        <begin position="3"/>
        <end position="242"/>
    </location>
</feature>
<dbReference type="Pfam" id="PF00005">
    <property type="entry name" value="ABC_tran"/>
    <property type="match status" value="2"/>
</dbReference>
<dbReference type="PANTHER" id="PTHR43790">
    <property type="entry name" value="CARBOHYDRATE TRANSPORT ATP-BINDING PROTEIN MG119-RELATED"/>
    <property type="match status" value="1"/>
</dbReference>
<dbReference type="GO" id="GO:0005524">
    <property type="term" value="F:ATP binding"/>
    <property type="evidence" value="ECO:0007669"/>
    <property type="project" value="UniProtKB-KW"/>
</dbReference>
<dbReference type="InterPro" id="IPR003439">
    <property type="entry name" value="ABC_transporter-like_ATP-bd"/>
</dbReference>
<dbReference type="PANTHER" id="PTHR43790:SF9">
    <property type="entry name" value="GALACTOFURANOSE TRANSPORTER ATP-BINDING PROTEIN YTFR"/>
    <property type="match status" value="1"/>
</dbReference>
<keyword evidence="3" id="KW-0547">Nucleotide-binding</keyword>
<dbReference type="Proteomes" id="UP000586042">
    <property type="component" value="Unassembled WGS sequence"/>
</dbReference>
<dbReference type="RefSeq" id="WP_175593267.1">
    <property type="nucleotide sequence ID" value="NZ_JABWGN010000012.1"/>
</dbReference>
<protein>
    <submittedName>
        <fullName evidence="6">Sugar ABC transporter ATP-binding protein</fullName>
    </submittedName>
</protein>
<dbReference type="CDD" id="cd03215">
    <property type="entry name" value="ABC_Carb_Monos_II"/>
    <property type="match status" value="1"/>
</dbReference>
<keyword evidence="1" id="KW-0813">Transport</keyword>
<gene>
    <name evidence="6" type="ORF">HTZ77_31155</name>
</gene>
<dbReference type="SMART" id="SM00382">
    <property type="entry name" value="AAA"/>
    <property type="match status" value="2"/>
</dbReference>
<keyword evidence="7" id="KW-1185">Reference proteome</keyword>
<evidence type="ECO:0000256" key="1">
    <source>
        <dbReference type="ARBA" id="ARBA00022448"/>
    </source>
</evidence>
<sequence length="500" mass="53496">MHLQLADVRKSFGDNSVLRGVSFDVGPGEVVALVGENGAGKSTLTRVISGAHQPDSGRLLIDGTPTVLKDPQAAMAQGIEVIYQEFQQNLFPHLSVAENMYVLDRERVFGRLFVSKQRMAAEAGRALRRLGMEIDVHRQVGELSVAERQMLEIAKAMTHELRLIILDEPTAALDEQESEQLFAQVNRLREAGVSVIYISHRLDEVFALSDRVVVLRDGRVTLDAPTGQLTPAQVVTAMVGDAVDDFYPKERNAGDEVVLEVRGGNGARFHDIDLQVRAGEVVGIGGVVGCGRSDLLRALFGLQPLTGSVLVGGSAVRVASVEDAIGSRIAYLSPDRQAEGLCMGQSVEANVSLASLRAFSSGGGPLIGVVRRAKERAATGAVISDLRVRAASPSIAVSSLSGGNQQKALFAKWVMTRPRVLLMDEPTRGVDVGAKTEIYRIINQLTADGVAVLLVSSDLPELVAMSDRVVVMREGRFVAELTGDGLDEQSILKHALVGAA</sequence>
<dbReference type="InterPro" id="IPR027417">
    <property type="entry name" value="P-loop_NTPase"/>
</dbReference>
<comment type="caution">
    <text evidence="6">The sequence shown here is derived from an EMBL/GenBank/DDBJ whole genome shotgun (WGS) entry which is preliminary data.</text>
</comment>
<evidence type="ECO:0000313" key="6">
    <source>
        <dbReference type="EMBL" id="NUW35844.1"/>
    </source>
</evidence>
<dbReference type="InterPro" id="IPR050107">
    <property type="entry name" value="ABC_carbohydrate_import_ATPase"/>
</dbReference>
<name>A0A7Y6IFH8_9ACTN</name>
<reference evidence="6 7" key="1">
    <citation type="submission" date="2020-06" db="EMBL/GenBank/DDBJ databases">
        <title>Nonomuraea sp. SMC257, a novel actinomycete isolated from soil.</title>
        <authorList>
            <person name="Chanama M."/>
        </authorList>
    </citation>
    <scope>NUCLEOTIDE SEQUENCE [LARGE SCALE GENOMIC DNA]</scope>
    <source>
        <strain evidence="6 7">SMC257</strain>
    </source>
</reference>
<dbReference type="GO" id="GO:0016887">
    <property type="term" value="F:ATP hydrolysis activity"/>
    <property type="evidence" value="ECO:0007669"/>
    <property type="project" value="InterPro"/>
</dbReference>
<keyword evidence="4 6" id="KW-0067">ATP-binding</keyword>
<dbReference type="PROSITE" id="PS00211">
    <property type="entry name" value="ABC_TRANSPORTER_1"/>
    <property type="match status" value="1"/>
</dbReference>
<accession>A0A7Y6IFH8</accession>
<dbReference type="Gene3D" id="3.40.50.300">
    <property type="entry name" value="P-loop containing nucleotide triphosphate hydrolases"/>
    <property type="match status" value="2"/>
</dbReference>
<dbReference type="InterPro" id="IPR017871">
    <property type="entry name" value="ABC_transporter-like_CS"/>
</dbReference>
<evidence type="ECO:0000256" key="4">
    <source>
        <dbReference type="ARBA" id="ARBA00022840"/>
    </source>
</evidence>
<evidence type="ECO:0000256" key="3">
    <source>
        <dbReference type="ARBA" id="ARBA00022741"/>
    </source>
</evidence>
<keyword evidence="2" id="KW-0677">Repeat</keyword>
<dbReference type="PROSITE" id="PS50893">
    <property type="entry name" value="ABC_TRANSPORTER_2"/>
    <property type="match status" value="2"/>
</dbReference>
<proteinExistence type="predicted"/>
<organism evidence="6 7">
    <name type="scientific">Nonomuraea montanisoli</name>
    <dbReference type="NCBI Taxonomy" id="2741721"/>
    <lineage>
        <taxon>Bacteria</taxon>
        <taxon>Bacillati</taxon>
        <taxon>Actinomycetota</taxon>
        <taxon>Actinomycetes</taxon>
        <taxon>Streptosporangiales</taxon>
        <taxon>Streptosporangiaceae</taxon>
        <taxon>Nonomuraea</taxon>
    </lineage>
</organism>
<feature type="domain" description="ABC transporter" evidence="5">
    <location>
        <begin position="253"/>
        <end position="499"/>
    </location>
</feature>
<dbReference type="InterPro" id="IPR003593">
    <property type="entry name" value="AAA+_ATPase"/>
</dbReference>
<evidence type="ECO:0000256" key="2">
    <source>
        <dbReference type="ARBA" id="ARBA00022737"/>
    </source>
</evidence>
<dbReference type="AlphaFoldDB" id="A0A7Y6IFH8"/>
<evidence type="ECO:0000259" key="5">
    <source>
        <dbReference type="PROSITE" id="PS50893"/>
    </source>
</evidence>
<dbReference type="CDD" id="cd03216">
    <property type="entry name" value="ABC_Carb_Monos_I"/>
    <property type="match status" value="1"/>
</dbReference>